<dbReference type="EMBL" id="CAJVQB010141715">
    <property type="protein sequence ID" value="CAG8854728.1"/>
    <property type="molecule type" value="Genomic_DNA"/>
</dbReference>
<name>A0ABN7XK43_GIGMA</name>
<feature type="domain" description="MULE transposase" evidence="1">
    <location>
        <begin position="1"/>
        <end position="32"/>
    </location>
</feature>
<feature type="non-terminal residue" evidence="2">
    <location>
        <position position="196"/>
    </location>
</feature>
<dbReference type="InterPro" id="IPR052579">
    <property type="entry name" value="Zinc_finger_SWIM"/>
</dbReference>
<dbReference type="Pfam" id="PF10551">
    <property type="entry name" value="MULE"/>
    <property type="match status" value="1"/>
</dbReference>
<protein>
    <submittedName>
        <fullName evidence="2">12562_t:CDS:1</fullName>
    </submittedName>
</protein>
<accession>A0ABN7XK43</accession>
<comment type="caution">
    <text evidence="2">The sequence shown here is derived from an EMBL/GenBank/DDBJ whole genome shotgun (WGS) entry which is preliminary data.</text>
</comment>
<evidence type="ECO:0000313" key="2">
    <source>
        <dbReference type="EMBL" id="CAG8854728.1"/>
    </source>
</evidence>
<evidence type="ECO:0000259" key="1">
    <source>
        <dbReference type="Pfam" id="PF10551"/>
    </source>
</evidence>
<dbReference type="PANTHER" id="PTHR31569:SF4">
    <property type="entry name" value="SWIM-TYPE DOMAIN-CONTAINING PROTEIN"/>
    <property type="match status" value="1"/>
</dbReference>
<evidence type="ECO:0000313" key="3">
    <source>
        <dbReference type="Proteomes" id="UP000789901"/>
    </source>
</evidence>
<keyword evidence="3" id="KW-1185">Reference proteome</keyword>
<organism evidence="2 3">
    <name type="scientific">Gigaspora margarita</name>
    <dbReference type="NCBI Taxonomy" id="4874"/>
    <lineage>
        <taxon>Eukaryota</taxon>
        <taxon>Fungi</taxon>
        <taxon>Fungi incertae sedis</taxon>
        <taxon>Mucoromycota</taxon>
        <taxon>Glomeromycotina</taxon>
        <taxon>Glomeromycetes</taxon>
        <taxon>Diversisporales</taxon>
        <taxon>Gigasporaceae</taxon>
        <taxon>Gigaspora</taxon>
    </lineage>
</organism>
<dbReference type="Proteomes" id="UP000789901">
    <property type="component" value="Unassembled WGS sequence"/>
</dbReference>
<reference evidence="2 3" key="1">
    <citation type="submission" date="2021-06" db="EMBL/GenBank/DDBJ databases">
        <authorList>
            <person name="Kallberg Y."/>
            <person name="Tangrot J."/>
            <person name="Rosling A."/>
        </authorList>
    </citation>
    <scope>NUCLEOTIDE SEQUENCE [LARGE SCALE GENOMIC DNA]</scope>
    <source>
        <strain evidence="2 3">120-4 pot B 10/14</strain>
    </source>
</reference>
<feature type="non-terminal residue" evidence="2">
    <location>
        <position position="1"/>
    </location>
</feature>
<sequence length="196" mass="23264">IVTNRELALMRAIEKVFSNTRHILCMWHINKNILAKYKRYFITEENWTEFLRIWQMVAMSNTEQEFATKWNEFLQHYMNKPEVIKYLQETWITYKKCFVSAWTNDYLHFGNTVTSRVEAAHAALKRCLQSSTGNLESVHRKIVSLVKSQAREICAVISSQRIMVQHVHRSFLFEPLLYHVSVFALNKIHDELIKAL</sequence>
<gene>
    <name evidence="2" type="ORF">GMARGA_LOCUS43549</name>
</gene>
<dbReference type="InterPro" id="IPR018289">
    <property type="entry name" value="MULE_transposase_dom"/>
</dbReference>
<proteinExistence type="predicted"/>
<dbReference type="PANTHER" id="PTHR31569">
    <property type="entry name" value="SWIM-TYPE DOMAIN-CONTAINING PROTEIN"/>
    <property type="match status" value="1"/>
</dbReference>